<evidence type="ECO:0000313" key="10">
    <source>
        <dbReference type="Proteomes" id="UP000887568"/>
    </source>
</evidence>
<dbReference type="GO" id="GO:0000151">
    <property type="term" value="C:ubiquitin ligase complex"/>
    <property type="evidence" value="ECO:0007669"/>
    <property type="project" value="TreeGrafter"/>
</dbReference>
<reference evidence="9" key="1">
    <citation type="submission" date="2022-11" db="UniProtKB">
        <authorList>
            <consortium name="EnsemblMetazoa"/>
        </authorList>
    </citation>
    <scope>IDENTIFICATION</scope>
</reference>
<evidence type="ECO:0000256" key="7">
    <source>
        <dbReference type="ARBA" id="ARBA00053831"/>
    </source>
</evidence>
<dbReference type="InterPro" id="IPR019193">
    <property type="entry name" value="UBQ-conj_enz_E2-bd_prot"/>
</dbReference>
<dbReference type="GO" id="GO:0000209">
    <property type="term" value="P:protein polyubiquitination"/>
    <property type="evidence" value="ECO:0007669"/>
    <property type="project" value="TreeGrafter"/>
</dbReference>
<evidence type="ECO:0000256" key="2">
    <source>
        <dbReference type="ARBA" id="ARBA00012485"/>
    </source>
</evidence>
<dbReference type="Proteomes" id="UP000887568">
    <property type="component" value="Unplaced"/>
</dbReference>
<dbReference type="GO" id="GO:0005829">
    <property type="term" value="C:cytosol"/>
    <property type="evidence" value="ECO:0007669"/>
    <property type="project" value="TreeGrafter"/>
</dbReference>
<dbReference type="GeneID" id="119730339"/>
<dbReference type="Pfam" id="PF09814">
    <property type="entry name" value="HECT_2"/>
    <property type="match status" value="1"/>
</dbReference>
<dbReference type="GO" id="GO:0031624">
    <property type="term" value="F:ubiquitin conjugating enzyme binding"/>
    <property type="evidence" value="ECO:0007669"/>
    <property type="project" value="TreeGrafter"/>
</dbReference>
<comment type="subunit">
    <text evidence="8">Interacts with UBE2C/UbcH10 (E2 ubiquitin-conjugating enzyme). In vitro, interacts with cyclin-B.</text>
</comment>
<dbReference type="GO" id="GO:0006513">
    <property type="term" value="P:protein monoubiquitination"/>
    <property type="evidence" value="ECO:0007669"/>
    <property type="project" value="TreeGrafter"/>
</dbReference>
<evidence type="ECO:0000256" key="1">
    <source>
        <dbReference type="ARBA" id="ARBA00000885"/>
    </source>
</evidence>
<dbReference type="OrthoDB" id="66510at2759"/>
<dbReference type="PANTHER" id="PTHR31531">
    <property type="entry name" value="E3 UBIQUITIN-PROTEIN LIGASE E3D FAMILY MEMBER"/>
    <property type="match status" value="1"/>
</dbReference>
<evidence type="ECO:0000256" key="5">
    <source>
        <dbReference type="ARBA" id="ARBA00032234"/>
    </source>
</evidence>
<dbReference type="GO" id="GO:0005634">
    <property type="term" value="C:nucleus"/>
    <property type="evidence" value="ECO:0007669"/>
    <property type="project" value="TreeGrafter"/>
</dbReference>
<dbReference type="GO" id="GO:0051865">
    <property type="term" value="P:protein autoubiquitination"/>
    <property type="evidence" value="ECO:0007669"/>
    <property type="project" value="TreeGrafter"/>
</dbReference>
<comment type="catalytic activity">
    <reaction evidence="1">
        <text>S-ubiquitinyl-[E2 ubiquitin-conjugating enzyme]-L-cysteine + [acceptor protein]-L-lysine = [E2 ubiquitin-conjugating enzyme]-L-cysteine + N(6)-ubiquitinyl-[acceptor protein]-L-lysine.</text>
        <dbReference type="EC" id="2.3.2.26"/>
    </reaction>
</comment>
<keyword evidence="10" id="KW-1185">Reference proteome</keyword>
<proteinExistence type="predicted"/>
<evidence type="ECO:0000256" key="4">
    <source>
        <dbReference type="ARBA" id="ARBA00029737"/>
    </source>
</evidence>
<dbReference type="OMA" id="KAHATYR"/>
<dbReference type="AlphaFoldDB" id="A0A914A5U9"/>
<accession>A0A914A5U9</accession>
<protein>
    <recommendedName>
        <fullName evidence="3">E3 ubiquitin-protein ligase E3D</fullName>
        <ecNumber evidence="2">2.3.2.26</ecNumber>
    </recommendedName>
    <alternativeName>
        <fullName evidence="6">HECT-type E3 ubiquitin transferase E3D</fullName>
    </alternativeName>
    <alternativeName>
        <fullName evidence="5">UbcH10-binding protein with a HECT-like domain</fullName>
    </alternativeName>
    <alternativeName>
        <fullName evidence="4">Ubiquitin-conjugating enzyme E2C-binding protein</fullName>
    </alternativeName>
</protein>
<dbReference type="PANTHER" id="PTHR31531:SF2">
    <property type="entry name" value="E3 UBIQUITIN-PROTEIN LIGASE E3D"/>
    <property type="match status" value="1"/>
</dbReference>
<dbReference type="GO" id="GO:0030332">
    <property type="term" value="F:cyclin binding"/>
    <property type="evidence" value="ECO:0007669"/>
    <property type="project" value="TreeGrafter"/>
</dbReference>
<name>A0A914A5U9_PATMI</name>
<organism evidence="9 10">
    <name type="scientific">Patiria miniata</name>
    <name type="common">Bat star</name>
    <name type="synonym">Asterina miniata</name>
    <dbReference type="NCBI Taxonomy" id="46514"/>
    <lineage>
        <taxon>Eukaryota</taxon>
        <taxon>Metazoa</taxon>
        <taxon>Echinodermata</taxon>
        <taxon>Eleutherozoa</taxon>
        <taxon>Asterozoa</taxon>
        <taxon>Asteroidea</taxon>
        <taxon>Valvatacea</taxon>
        <taxon>Valvatida</taxon>
        <taxon>Asterinidae</taxon>
        <taxon>Patiria</taxon>
    </lineage>
</organism>
<dbReference type="GO" id="GO:0061630">
    <property type="term" value="F:ubiquitin protein ligase activity"/>
    <property type="evidence" value="ECO:0007669"/>
    <property type="project" value="UniProtKB-EC"/>
</dbReference>
<comment type="function">
    <text evidence="7">E3 ubiquitin-protein ligase which accepts ubiquitin from specific E2 ubiquitin-conjugating enzymes, and transfers it to substrates, generally promoting their degradation by the proteasome. Independently of its E3 ubiquitin-protein ligase activity, acts as an inhibitor of CPSF3 endonuclease activity by blocking CPSF3 active site.</text>
</comment>
<evidence type="ECO:0000256" key="6">
    <source>
        <dbReference type="ARBA" id="ARBA00032298"/>
    </source>
</evidence>
<evidence type="ECO:0000256" key="3">
    <source>
        <dbReference type="ARBA" id="ARBA00013646"/>
    </source>
</evidence>
<dbReference type="EC" id="2.3.2.26" evidence="2"/>
<dbReference type="GO" id="GO:0043161">
    <property type="term" value="P:proteasome-mediated ubiquitin-dependent protein catabolic process"/>
    <property type="evidence" value="ECO:0007669"/>
    <property type="project" value="TreeGrafter"/>
</dbReference>
<sequence length="456" mass="51309">MAAPTNSLGLGVYVEVRQQIRAVQAVLRINSSVVNDDTRRPERSETQNPGRVQVEIHPETLHFVTSSDDCRSVFSLAPIRILPKTCNGLNWVEDEGLHMRLQLAGTREAGNQLEQDEAREKEELDFLRSTACVVVCGVCSGKVATNPCIFDRVLPLPSENWREMSETWCCHGNEGTRTFANRSLRPQERDCLVGNLYFLLHPSMLCKDAVLLTSQKGKQRSCGVAAEKSETLHLLCRRCRSSLGEAVADVNIREGEEWQAVHSLKLFKHSIRMQPQGEDPATKNVFNSYNTEFYLAKHLASLSQMNTTFKFILEEESSRQPYLLLWLLSSDTLLLTSDASPVGYSDARFHGYQHQRACDVSNAAQCSCGECGCIGDSEIKRQAVDAHRIVKVLYQTSWDEEGKRLHAQWSKDLSIMCIPLPKATCLELMLLLATSHQHTPASMRNMNGFKVGYLRY</sequence>
<dbReference type="RefSeq" id="XP_038059110.1">
    <property type="nucleotide sequence ID" value="XM_038203182.1"/>
</dbReference>
<evidence type="ECO:0000256" key="8">
    <source>
        <dbReference type="ARBA" id="ARBA00064185"/>
    </source>
</evidence>
<dbReference type="EnsemblMetazoa" id="XM_038203182.1">
    <property type="protein sequence ID" value="XP_038059110.1"/>
    <property type="gene ID" value="LOC119730339"/>
</dbReference>
<evidence type="ECO:0000313" key="9">
    <source>
        <dbReference type="EnsemblMetazoa" id="XP_038059110.1"/>
    </source>
</evidence>
<dbReference type="CTD" id="90025"/>